<protein>
    <recommendedName>
        <fullName evidence="10">RecBCD enzyme subunit RecC</fullName>
    </recommendedName>
    <alternativeName>
        <fullName evidence="10">Exonuclease V subunit RecC</fullName>
        <shortName evidence="10">ExoV subunit RecC</shortName>
    </alternativeName>
    <alternativeName>
        <fullName evidence="10">Helicase/nuclease RecBCD subunit RecC</fullName>
    </alternativeName>
</protein>
<keyword evidence="4 10" id="KW-0378">Hydrolase</keyword>
<keyword evidence="7 10" id="KW-0067">ATP-binding</keyword>
<keyword evidence="3 10" id="KW-0227">DNA damage</keyword>
<keyword evidence="13" id="KW-1185">Reference proteome</keyword>
<organism evidence="12 13">
    <name type="scientific">Lysobacter hankyongensis</name>
    <dbReference type="NCBI Taxonomy" id="1176535"/>
    <lineage>
        <taxon>Bacteria</taxon>
        <taxon>Pseudomonadati</taxon>
        <taxon>Pseudomonadota</taxon>
        <taxon>Gammaproteobacteria</taxon>
        <taxon>Lysobacterales</taxon>
        <taxon>Lysobacteraceae</taxon>
        <taxon>Lysobacter</taxon>
    </lineage>
</organism>
<dbReference type="PANTHER" id="PTHR30591:SF1">
    <property type="entry name" value="RECBCD ENZYME SUBUNIT RECC"/>
    <property type="match status" value="1"/>
</dbReference>
<dbReference type="InterPro" id="IPR013986">
    <property type="entry name" value="DExx_box_DNA_helicase_dom_sf"/>
</dbReference>
<reference evidence="13" key="1">
    <citation type="journal article" date="2019" name="Int. J. Syst. Evol. Microbiol.">
        <title>The Global Catalogue of Microorganisms (GCM) 10K type strain sequencing project: providing services to taxonomists for standard genome sequencing and annotation.</title>
        <authorList>
            <consortium name="The Broad Institute Genomics Platform"/>
            <consortium name="The Broad Institute Genome Sequencing Center for Infectious Disease"/>
            <person name="Wu L."/>
            <person name="Ma J."/>
        </authorList>
    </citation>
    <scope>NUCLEOTIDE SEQUENCE [LARGE SCALE GENOMIC DNA]</scope>
    <source>
        <strain evidence="13">JCM 18204</strain>
    </source>
</reference>
<dbReference type="InterPro" id="IPR041500">
    <property type="entry name" value="RecC_C"/>
</dbReference>
<keyword evidence="5 10" id="KW-0347">Helicase</keyword>
<comment type="function">
    <text evidence="10">A helicase/nuclease that prepares dsDNA breaks (DSB) for recombinational DNA repair. Binds to DSBs and unwinds DNA via a highly rapid and processive ATP-dependent bidirectional helicase activity. Unwinds dsDNA until it encounters a Chi (crossover hotspot instigator) sequence from the 3' direction. Cuts ssDNA a few nucleotides 3' to the Chi site. The properties and activities of the enzyme are changed at Chi. The Chi-altered holoenzyme produces a long 3'-ssDNA overhang and facilitates RecA-binding to the ssDNA for homologous DNA recombination and repair. Holoenzyme degrades any linearized DNA that is unable to undergo homologous recombination. In the holoenzyme this subunit recognizes the wild-type Chi sequence, and when added to isolated RecB increases its ATP-dependent helicase processivity.</text>
</comment>
<evidence type="ECO:0000256" key="7">
    <source>
        <dbReference type="ARBA" id="ARBA00022840"/>
    </source>
</evidence>
<evidence type="ECO:0000313" key="12">
    <source>
        <dbReference type="EMBL" id="GAA4804306.1"/>
    </source>
</evidence>
<dbReference type="EMBL" id="BAABJE010000018">
    <property type="protein sequence ID" value="GAA4804306.1"/>
    <property type="molecule type" value="Genomic_DNA"/>
</dbReference>
<sequence>MPTASARFHLIYGNRLDRLAAHLGARLATPAVADSLAADVVLIPQPALRHWLQQALAERHGVAANLDLCTPSEFVWRLLRAARPDLPDASPWDRERLRWQLYALLGDAPAALPPPVRRHLQRASTGDSEDAGQRATGDAMARYALADALAAAYDRYQAYRPDWLRDWERNVPASRDDWQAQLWRSLRQRLKGSPHRAALLGEWLTRHDREAKGYAGIAPPGLPPRVAAFGTIHVSPDVLHMLAVVGQWIELDFYLPMPSAEYWGDVESLRERVKRDGIRSLSEALADAERDNPLLTAWGAGGREIVAQLFSYDVVLPQRETELFVAPGRDTLLHRLQQDVLARAAPTASAFEAGDVSLQLHACHSKLREVEVLHDQLRALLDNDLPDGRRFDPPLQPRDIAVLAPDIADYLPLARAVFGGLAPDDPRYIPFALADRPQAQSHPLVAMLLDVLALADAPLTASGFRDLLATPAVAHALQLDAAQRARIDGWFAAAGIRWGDDEHARERAGAGRWREYSFDFGIDRLLSGYAAGDAADASVAGTELIAPYSELEGADADTLDRALAFYRRLRELAAWMREPHAAGEWRARLAGWLQASLAPVPQDEAEAQARRLLLETLDDFASEAANAGALPALLVRRALRDALTLPSPHRPWLSGGVTFAGMVPLRTVPFRVICLLGLDADAYPRREPADDINRLVDAIQGRAPRHPGDRSVRDDDRFLFLQLLCAAGDVFYLSYGGSDARDGSVREPSPVIAELLDAVERMHGEAVRERLTVQHPLQPFSPRAFGAGDDGGVEPRRFSYRKEWAMPAAAAVQANEPPFVAAPLAMDAPESPALPDRNALQAFFANPAKAWLQDRLGLRLTTREETLDDREPQGRDALRRYAVISALTADDPPQNDDQGDDGNDDIVRRMRARAELPPGRDGDALIDDTRPLARGLLAEARAVLTASTPREVVEATAPVAFRFDDVHRDADGRPLRLILEAGKLEGRRRLRAGIDHLLLASVHGAAARTVLVGEGDAKGGRKKSGDATDDAPPIAIQTFAGVDRETALARLDALLALWRRGQSEPLPFAPKAGWKYVERFRDKQPPDHAAAWAAAQQAFAPGFGDFGGESADAWLALAFRPQGLFDAVDSARARDFGAVARGIFDALETQA</sequence>
<dbReference type="RefSeq" id="WP_345304535.1">
    <property type="nucleotide sequence ID" value="NZ_BAABJE010000018.1"/>
</dbReference>
<comment type="similarity">
    <text evidence="10">Belongs to the RecC family.</text>
</comment>
<keyword evidence="6 10" id="KW-0269">Exonuclease</keyword>
<dbReference type="HAMAP" id="MF_01486">
    <property type="entry name" value="RecC"/>
    <property type="match status" value="1"/>
</dbReference>
<dbReference type="Gene3D" id="1.10.10.160">
    <property type="match status" value="1"/>
</dbReference>
<evidence type="ECO:0000256" key="9">
    <source>
        <dbReference type="ARBA" id="ARBA00023204"/>
    </source>
</evidence>
<evidence type="ECO:0000256" key="10">
    <source>
        <dbReference type="HAMAP-Rule" id="MF_01486"/>
    </source>
</evidence>
<dbReference type="Gene3D" id="1.10.486.10">
    <property type="entry name" value="PCRA, domain 4"/>
    <property type="match status" value="1"/>
</dbReference>
<dbReference type="Proteomes" id="UP001499959">
    <property type="component" value="Unassembled WGS sequence"/>
</dbReference>
<proteinExistence type="inferred from homology"/>
<dbReference type="Pfam" id="PF17946">
    <property type="entry name" value="RecC_C"/>
    <property type="match status" value="1"/>
</dbReference>
<keyword evidence="2 10" id="KW-0547">Nucleotide-binding</keyword>
<dbReference type="Pfam" id="PF04257">
    <property type="entry name" value="Exonuc_V_gamma"/>
    <property type="match status" value="1"/>
</dbReference>
<evidence type="ECO:0000256" key="3">
    <source>
        <dbReference type="ARBA" id="ARBA00022763"/>
    </source>
</evidence>
<accession>A0ABP9C6H8</accession>
<evidence type="ECO:0000256" key="8">
    <source>
        <dbReference type="ARBA" id="ARBA00023125"/>
    </source>
</evidence>
<evidence type="ECO:0000259" key="11">
    <source>
        <dbReference type="Pfam" id="PF17946"/>
    </source>
</evidence>
<evidence type="ECO:0000256" key="1">
    <source>
        <dbReference type="ARBA" id="ARBA00022722"/>
    </source>
</evidence>
<dbReference type="InterPro" id="IPR027417">
    <property type="entry name" value="P-loop_NTPase"/>
</dbReference>
<evidence type="ECO:0000256" key="4">
    <source>
        <dbReference type="ARBA" id="ARBA00022801"/>
    </source>
</evidence>
<dbReference type="SUPFAM" id="SSF52540">
    <property type="entry name" value="P-loop containing nucleoside triphosphate hydrolases"/>
    <property type="match status" value="2"/>
</dbReference>
<dbReference type="PIRSF" id="PIRSF000980">
    <property type="entry name" value="RecC"/>
    <property type="match status" value="1"/>
</dbReference>
<dbReference type="Gene3D" id="3.40.50.300">
    <property type="entry name" value="P-loop containing nucleotide triphosphate hydrolases"/>
    <property type="match status" value="1"/>
</dbReference>
<keyword evidence="8 10" id="KW-0238">DNA-binding</keyword>
<dbReference type="NCBIfam" id="TIGR01450">
    <property type="entry name" value="recC"/>
    <property type="match status" value="1"/>
</dbReference>
<dbReference type="InterPro" id="IPR011335">
    <property type="entry name" value="Restrct_endonuc-II-like"/>
</dbReference>
<dbReference type="InterPro" id="IPR006697">
    <property type="entry name" value="RecC"/>
</dbReference>
<dbReference type="SUPFAM" id="SSF52980">
    <property type="entry name" value="Restriction endonuclease-like"/>
    <property type="match status" value="1"/>
</dbReference>
<evidence type="ECO:0000256" key="2">
    <source>
        <dbReference type="ARBA" id="ARBA00022741"/>
    </source>
</evidence>
<keyword evidence="9 10" id="KW-0234">DNA repair</keyword>
<gene>
    <name evidence="10 12" type="primary">recC</name>
    <name evidence="12" type="ORF">GCM10023307_33810</name>
</gene>
<dbReference type="Gene3D" id="3.40.50.10930">
    <property type="match status" value="1"/>
</dbReference>
<comment type="miscellaneous">
    <text evidence="10">In the RecBCD complex, RecB has a slow 3'-5' helicase, an exonuclease activity and loads RecA onto ssDNA, RecD has a fast 5'-3' helicase activity, while RecC stimulates the ATPase and processivity of the RecB helicase and contributes to recognition of the Chi site.</text>
</comment>
<feature type="domain" description="RecC C-terminal" evidence="11">
    <location>
        <begin position="838"/>
        <end position="1079"/>
    </location>
</feature>
<evidence type="ECO:0000256" key="6">
    <source>
        <dbReference type="ARBA" id="ARBA00022839"/>
    </source>
</evidence>
<comment type="subunit">
    <text evidence="10">Heterotrimer of RecB, RecC and RecD. All subunits contribute to DNA-binding.</text>
</comment>
<evidence type="ECO:0000313" key="13">
    <source>
        <dbReference type="Proteomes" id="UP001499959"/>
    </source>
</evidence>
<dbReference type="PANTHER" id="PTHR30591">
    <property type="entry name" value="RECBCD ENZYME SUBUNIT RECC"/>
    <property type="match status" value="1"/>
</dbReference>
<name>A0ABP9C6H8_9GAMM</name>
<evidence type="ECO:0000256" key="5">
    <source>
        <dbReference type="ARBA" id="ARBA00022806"/>
    </source>
</evidence>
<keyword evidence="1 10" id="KW-0540">Nuclease</keyword>
<comment type="caution">
    <text evidence="12">The sequence shown here is derived from an EMBL/GenBank/DDBJ whole genome shotgun (WGS) entry which is preliminary data.</text>
</comment>